<protein>
    <recommendedName>
        <fullName evidence="3">Integrase catalytic domain-containing protein</fullName>
    </recommendedName>
</protein>
<dbReference type="InterPro" id="IPR036397">
    <property type="entry name" value="RNaseH_sf"/>
</dbReference>
<dbReference type="GO" id="GO:0003676">
    <property type="term" value="F:nucleic acid binding"/>
    <property type="evidence" value="ECO:0007669"/>
    <property type="project" value="InterPro"/>
</dbReference>
<dbReference type="Gene3D" id="3.30.420.10">
    <property type="entry name" value="Ribonuclease H-like superfamily/Ribonuclease H"/>
    <property type="match status" value="1"/>
</dbReference>
<sequence length="276" mass="31425">MKPDGVRRCPHQCQCHSWRLYRWLKNKRSVTSQPCNICTNLSQAGETINFILSLLQTPMVCTPLARKARKSSNFPLSKRKEHLHAPERFLLQASDIHQTRKNAVPFYLLLSTHGSVDDKIIIPFSYTMEEIQRMTTSCRVCAELKPKFFKGNSGKLIIATALFEWLNIDFKGPLPSTSSNRYILTLHSLGVVTSRTTAHNPQGNGQAERYNGIRWKAVTLALRSHHLRIEQWEEVIGLALHSLRTLLSTATNASNTYEYNPSYLVNNTRNCTIETA</sequence>
<keyword evidence="2" id="KW-1185">Reference proteome</keyword>
<reference evidence="1 2" key="1">
    <citation type="submission" date="2015-01" db="EMBL/GenBank/DDBJ databases">
        <title>Evolution of Trichinella species and genotypes.</title>
        <authorList>
            <person name="Korhonen P.K."/>
            <person name="Edoardo P."/>
            <person name="Giuseppe L.R."/>
            <person name="Gasser R.B."/>
        </authorList>
    </citation>
    <scope>NUCLEOTIDE SEQUENCE [LARGE SCALE GENOMIC DNA]</scope>
    <source>
        <strain evidence="1">ISS1980</strain>
    </source>
</reference>
<organism evidence="1 2">
    <name type="scientific">Trichinella papuae</name>
    <dbReference type="NCBI Taxonomy" id="268474"/>
    <lineage>
        <taxon>Eukaryota</taxon>
        <taxon>Metazoa</taxon>
        <taxon>Ecdysozoa</taxon>
        <taxon>Nematoda</taxon>
        <taxon>Enoplea</taxon>
        <taxon>Dorylaimia</taxon>
        <taxon>Trichinellida</taxon>
        <taxon>Trichinellidae</taxon>
        <taxon>Trichinella</taxon>
    </lineage>
</organism>
<dbReference type="InterPro" id="IPR012337">
    <property type="entry name" value="RNaseH-like_sf"/>
</dbReference>
<evidence type="ECO:0000313" key="1">
    <source>
        <dbReference type="EMBL" id="KRZ78781.1"/>
    </source>
</evidence>
<dbReference type="OrthoDB" id="6433898at2759"/>
<proteinExistence type="predicted"/>
<dbReference type="AlphaFoldDB" id="A0A0V1N463"/>
<dbReference type="SUPFAM" id="SSF53098">
    <property type="entry name" value="Ribonuclease H-like"/>
    <property type="match status" value="1"/>
</dbReference>
<evidence type="ECO:0008006" key="3">
    <source>
        <dbReference type="Google" id="ProtNLM"/>
    </source>
</evidence>
<accession>A0A0V1N463</accession>
<dbReference type="STRING" id="268474.A0A0V1N463"/>
<comment type="caution">
    <text evidence="1">The sequence shown here is derived from an EMBL/GenBank/DDBJ whole genome shotgun (WGS) entry which is preliminary data.</text>
</comment>
<name>A0A0V1N463_9BILA</name>
<gene>
    <name evidence="1" type="ORF">T10_13231</name>
</gene>
<dbReference type="Proteomes" id="UP000054843">
    <property type="component" value="Unassembled WGS sequence"/>
</dbReference>
<evidence type="ECO:0000313" key="2">
    <source>
        <dbReference type="Proteomes" id="UP000054843"/>
    </source>
</evidence>
<dbReference type="EMBL" id="JYDO01000010">
    <property type="protein sequence ID" value="KRZ78781.1"/>
    <property type="molecule type" value="Genomic_DNA"/>
</dbReference>